<comment type="subcellular location">
    <subcellularLocation>
        <location evidence="1">Membrane</location>
        <topology evidence="1">Multi-pass membrane protein</topology>
    </subcellularLocation>
</comment>
<evidence type="ECO:0000313" key="7">
    <source>
        <dbReference type="EMBL" id="MCA9392175.1"/>
    </source>
</evidence>
<reference evidence="7" key="1">
    <citation type="submission" date="2020-04" db="EMBL/GenBank/DDBJ databases">
        <authorList>
            <person name="Zhang T."/>
        </authorList>
    </citation>
    <scope>NUCLEOTIDE SEQUENCE</scope>
    <source>
        <strain evidence="7">HKST-UBA03</strain>
    </source>
</reference>
<dbReference type="GO" id="GO:0016874">
    <property type="term" value="F:ligase activity"/>
    <property type="evidence" value="ECO:0007669"/>
    <property type="project" value="UniProtKB-KW"/>
</dbReference>
<feature type="transmembrane region" description="Helical" evidence="5">
    <location>
        <begin position="325"/>
        <end position="354"/>
    </location>
</feature>
<dbReference type="GO" id="GO:0016020">
    <property type="term" value="C:membrane"/>
    <property type="evidence" value="ECO:0007669"/>
    <property type="project" value="UniProtKB-SubCell"/>
</dbReference>
<feature type="transmembrane region" description="Helical" evidence="5">
    <location>
        <begin position="120"/>
        <end position="142"/>
    </location>
</feature>
<proteinExistence type="predicted"/>
<reference evidence="7" key="2">
    <citation type="journal article" date="2021" name="Microbiome">
        <title>Successional dynamics and alternative stable states in a saline activated sludge microbial community over 9 years.</title>
        <authorList>
            <person name="Wang Y."/>
            <person name="Ye J."/>
            <person name="Ju F."/>
            <person name="Liu L."/>
            <person name="Boyd J.A."/>
            <person name="Deng Y."/>
            <person name="Parks D.H."/>
            <person name="Jiang X."/>
            <person name="Yin X."/>
            <person name="Woodcroft B.J."/>
            <person name="Tyson G.W."/>
            <person name="Hugenholtz P."/>
            <person name="Polz M.F."/>
            <person name="Zhang T."/>
        </authorList>
    </citation>
    <scope>NUCLEOTIDE SEQUENCE</scope>
    <source>
        <strain evidence="7">HKST-UBA03</strain>
    </source>
</reference>
<feature type="transmembrane region" description="Helical" evidence="5">
    <location>
        <begin position="32"/>
        <end position="50"/>
    </location>
</feature>
<gene>
    <name evidence="7" type="ORF">KC614_03145</name>
</gene>
<feature type="transmembrane region" description="Helical" evidence="5">
    <location>
        <begin position="89"/>
        <end position="108"/>
    </location>
</feature>
<comment type="caution">
    <text evidence="7">The sequence shown here is derived from an EMBL/GenBank/DDBJ whole genome shotgun (WGS) entry which is preliminary data.</text>
</comment>
<feature type="domain" description="O-antigen ligase-related" evidence="6">
    <location>
        <begin position="201"/>
        <end position="339"/>
    </location>
</feature>
<dbReference type="InterPro" id="IPR051533">
    <property type="entry name" value="WaaL-like"/>
</dbReference>
<keyword evidence="2 5" id="KW-0812">Transmembrane</keyword>
<evidence type="ECO:0000256" key="5">
    <source>
        <dbReference type="SAM" id="Phobius"/>
    </source>
</evidence>
<evidence type="ECO:0000259" key="6">
    <source>
        <dbReference type="Pfam" id="PF04932"/>
    </source>
</evidence>
<dbReference type="EMBL" id="JAGQKZ010000025">
    <property type="protein sequence ID" value="MCA9392175.1"/>
    <property type="molecule type" value="Genomic_DNA"/>
</dbReference>
<evidence type="ECO:0000256" key="1">
    <source>
        <dbReference type="ARBA" id="ARBA00004141"/>
    </source>
</evidence>
<dbReference type="Proteomes" id="UP000751518">
    <property type="component" value="Unassembled WGS sequence"/>
</dbReference>
<dbReference type="AlphaFoldDB" id="A0A955LKH6"/>
<feature type="transmembrane region" description="Helical" evidence="5">
    <location>
        <begin position="200"/>
        <end position="230"/>
    </location>
</feature>
<keyword evidence="7" id="KW-0436">Ligase</keyword>
<dbReference type="PANTHER" id="PTHR37422">
    <property type="entry name" value="TEICHURONIC ACID BIOSYNTHESIS PROTEIN TUAE"/>
    <property type="match status" value="1"/>
</dbReference>
<evidence type="ECO:0000256" key="3">
    <source>
        <dbReference type="ARBA" id="ARBA00022989"/>
    </source>
</evidence>
<evidence type="ECO:0000256" key="4">
    <source>
        <dbReference type="ARBA" id="ARBA00023136"/>
    </source>
</evidence>
<accession>A0A955LKH6</accession>
<dbReference type="Pfam" id="PF04932">
    <property type="entry name" value="Wzy_C"/>
    <property type="match status" value="1"/>
</dbReference>
<dbReference type="PANTHER" id="PTHR37422:SF23">
    <property type="entry name" value="TEICHURONIC ACID BIOSYNTHESIS PROTEIN TUAE"/>
    <property type="match status" value="1"/>
</dbReference>
<feature type="transmembrane region" description="Helical" evidence="5">
    <location>
        <begin position="170"/>
        <end position="188"/>
    </location>
</feature>
<evidence type="ECO:0000256" key="2">
    <source>
        <dbReference type="ARBA" id="ARBA00022692"/>
    </source>
</evidence>
<keyword evidence="4 5" id="KW-0472">Membrane</keyword>
<feature type="transmembrane region" description="Helical" evidence="5">
    <location>
        <begin position="374"/>
        <end position="396"/>
    </location>
</feature>
<keyword evidence="3 5" id="KW-1133">Transmembrane helix</keyword>
<organism evidence="7 8">
    <name type="scientific">candidate division WWE3 bacterium</name>
    <dbReference type="NCBI Taxonomy" id="2053526"/>
    <lineage>
        <taxon>Bacteria</taxon>
        <taxon>Katanobacteria</taxon>
    </lineage>
</organism>
<feature type="transmembrane region" description="Helical" evidence="5">
    <location>
        <begin position="7"/>
        <end position="26"/>
    </location>
</feature>
<name>A0A955LKH6_UNCKA</name>
<dbReference type="InterPro" id="IPR007016">
    <property type="entry name" value="O-antigen_ligase-rel_domated"/>
</dbReference>
<protein>
    <submittedName>
        <fullName evidence="7">O-antigen ligase family protein</fullName>
    </submittedName>
</protein>
<evidence type="ECO:0000313" key="8">
    <source>
        <dbReference type="Proteomes" id="UP000751518"/>
    </source>
</evidence>
<feature type="transmembrane region" description="Helical" evidence="5">
    <location>
        <begin position="62"/>
        <end position="83"/>
    </location>
</feature>
<sequence>MQKMLRIIFYAALISITLGQLGKLPIPGIEGGIYLCDALLGMLFVGWFIWRLAKKSFRIELVDLSILFLLFALFTSLLIALSWVNASGFIVGLFYWVRIALYLSLFRITRDLFPDLARPTLTRTIIITGLLFVIFGIIQFLLFPNFASLAAQGWDPHYYRVLSTFFDPNYAGMFYVLYLLFLLHLFYTEGKAPTKTILSVIIAITGVTLLLTFSRSTYLALAVGVTVFSLFKDRRIVVAMIIIGVIAFLSVPRVRTRVIGALTIDATAKARIENYEQSFEIIKDNPIFGVGFNTLRYAKEEYGLFRDERGVSSEGGHSGAGADNALLFVLATGGIVSLFSLSVMLIVITIKSYMSVNRALLLSVTLAYLAHTQFVNSLFYTSILALYLILIGIYLVPDGVLKTSKPQE</sequence>
<feature type="transmembrane region" description="Helical" evidence="5">
    <location>
        <begin position="236"/>
        <end position="254"/>
    </location>
</feature>